<dbReference type="EMBL" id="MASW01000005">
    <property type="protein sequence ID" value="PXY22136.1"/>
    <property type="molecule type" value="Genomic_DNA"/>
</dbReference>
<dbReference type="PROSITE" id="PS01124">
    <property type="entry name" value="HTH_ARAC_FAMILY_2"/>
    <property type="match status" value="1"/>
</dbReference>
<protein>
    <submittedName>
        <fullName evidence="4">Uncharacterized protein</fullName>
    </submittedName>
</protein>
<dbReference type="InterPro" id="IPR020449">
    <property type="entry name" value="Tscrpt_reg_AraC-type_HTH"/>
</dbReference>
<dbReference type="InterPro" id="IPR018062">
    <property type="entry name" value="HTH_AraC-typ_CS"/>
</dbReference>
<dbReference type="AlphaFoldDB" id="A0A2V4AN69"/>
<organism evidence="4 5">
    <name type="scientific">Prauserella muralis</name>
    <dbReference type="NCBI Taxonomy" id="588067"/>
    <lineage>
        <taxon>Bacteria</taxon>
        <taxon>Bacillati</taxon>
        <taxon>Actinomycetota</taxon>
        <taxon>Actinomycetes</taxon>
        <taxon>Pseudonocardiales</taxon>
        <taxon>Pseudonocardiaceae</taxon>
        <taxon>Prauserella</taxon>
    </lineage>
</organism>
<evidence type="ECO:0000313" key="5">
    <source>
        <dbReference type="Proteomes" id="UP000249915"/>
    </source>
</evidence>
<reference evidence="4 5" key="1">
    <citation type="submission" date="2016-07" db="EMBL/GenBank/DDBJ databases">
        <title>Draft genome sequence of Prauserella muralis DSM 45305, isolated from a mould-covered wall in an indoor environment.</title>
        <authorList>
            <person name="Ruckert C."/>
            <person name="Albersmeier A."/>
            <person name="Jiang C.-L."/>
            <person name="Jiang Y."/>
            <person name="Kalinowski J."/>
            <person name="Schneider O."/>
            <person name="Winkler A."/>
            <person name="Zotchev S.B."/>
        </authorList>
    </citation>
    <scope>NUCLEOTIDE SEQUENCE [LARGE SCALE GENOMIC DNA]</scope>
    <source>
        <strain evidence="4 5">DSM 45305</strain>
    </source>
</reference>
<keyword evidence="1" id="KW-0805">Transcription regulation</keyword>
<accession>A0A2V4AN69</accession>
<proteinExistence type="predicted"/>
<dbReference type="Pfam" id="PF14525">
    <property type="entry name" value="AraC_binding_2"/>
    <property type="match status" value="1"/>
</dbReference>
<comment type="caution">
    <text evidence="4">The sequence shown here is derived from an EMBL/GenBank/DDBJ whole genome shotgun (WGS) entry which is preliminary data.</text>
</comment>
<dbReference type="PRINTS" id="PR00032">
    <property type="entry name" value="HTHARAC"/>
</dbReference>
<dbReference type="InterPro" id="IPR009057">
    <property type="entry name" value="Homeodomain-like_sf"/>
</dbReference>
<dbReference type="InterPro" id="IPR018060">
    <property type="entry name" value="HTH_AraC"/>
</dbReference>
<dbReference type="Pfam" id="PF12833">
    <property type="entry name" value="HTH_18"/>
    <property type="match status" value="1"/>
</dbReference>
<dbReference type="PANTHER" id="PTHR46796">
    <property type="entry name" value="HTH-TYPE TRANSCRIPTIONAL ACTIVATOR RHAS-RELATED"/>
    <property type="match status" value="1"/>
</dbReference>
<dbReference type="PROSITE" id="PS00041">
    <property type="entry name" value="HTH_ARAC_FAMILY_1"/>
    <property type="match status" value="1"/>
</dbReference>
<evidence type="ECO:0000256" key="3">
    <source>
        <dbReference type="ARBA" id="ARBA00023163"/>
    </source>
</evidence>
<dbReference type="RefSeq" id="WP_170160494.1">
    <property type="nucleotide sequence ID" value="NZ_MASW01000005.1"/>
</dbReference>
<dbReference type="InterPro" id="IPR035418">
    <property type="entry name" value="AraC-bd_2"/>
</dbReference>
<dbReference type="PANTHER" id="PTHR46796:SF6">
    <property type="entry name" value="ARAC SUBFAMILY"/>
    <property type="match status" value="1"/>
</dbReference>
<dbReference type="Proteomes" id="UP000249915">
    <property type="component" value="Unassembled WGS sequence"/>
</dbReference>
<dbReference type="Gene3D" id="1.10.10.60">
    <property type="entry name" value="Homeodomain-like"/>
    <property type="match status" value="1"/>
</dbReference>
<keyword evidence="2" id="KW-0238">DNA-binding</keyword>
<evidence type="ECO:0000256" key="1">
    <source>
        <dbReference type="ARBA" id="ARBA00023015"/>
    </source>
</evidence>
<dbReference type="InterPro" id="IPR050204">
    <property type="entry name" value="AraC_XylS_family_regulators"/>
</dbReference>
<keyword evidence="5" id="KW-1185">Reference proteome</keyword>
<evidence type="ECO:0000256" key="2">
    <source>
        <dbReference type="ARBA" id="ARBA00023125"/>
    </source>
</evidence>
<dbReference type="GO" id="GO:0043565">
    <property type="term" value="F:sequence-specific DNA binding"/>
    <property type="evidence" value="ECO:0007669"/>
    <property type="project" value="InterPro"/>
</dbReference>
<dbReference type="GO" id="GO:0003700">
    <property type="term" value="F:DNA-binding transcription factor activity"/>
    <property type="evidence" value="ECO:0007669"/>
    <property type="project" value="InterPro"/>
</dbReference>
<sequence>MPSVDRRAHTRLSTAEVAAREAFAYWREMICATFVRLAAEPVSDADFSGRIDHVPVGEVELSTVVACGQHVRRTRGLIAADTGEFLLASIQLRGEGRVGQDGRTAILTPGTMAFYDSTRPYTLHFDQPFHQLVVQVPKSELLLRDSRDLTARALGPGTPGGVVSSFFRSLAEGAGSGAAELTVLVPHAMGLLSAAASYAGRLAPARPAADAWARERVLGFLRRHLADPALDAETVARACHVSRRTVYRLAGPGGVAVQLRRLRLERARALLLAEPLRPVAGIAADCGFDSESGFYRAFRAATGQTPAEYRRSHGSGTAGQ</sequence>
<dbReference type="SUPFAM" id="SSF46689">
    <property type="entry name" value="Homeodomain-like"/>
    <property type="match status" value="1"/>
</dbReference>
<gene>
    <name evidence="4" type="ORF">BAY60_19740</name>
</gene>
<keyword evidence="3" id="KW-0804">Transcription</keyword>
<evidence type="ECO:0000313" key="4">
    <source>
        <dbReference type="EMBL" id="PXY22136.1"/>
    </source>
</evidence>
<dbReference type="SMART" id="SM00342">
    <property type="entry name" value="HTH_ARAC"/>
    <property type="match status" value="1"/>
</dbReference>
<name>A0A2V4AN69_9PSEU</name>